<dbReference type="Gene3D" id="1.20.950.20">
    <property type="entry name" value="Transmembrane di-heme cytochromes, Chain C"/>
    <property type="match status" value="1"/>
</dbReference>
<dbReference type="Proteomes" id="UP000199411">
    <property type="component" value="Unassembled WGS sequence"/>
</dbReference>
<keyword evidence="20" id="KW-1185">Reference proteome</keyword>
<dbReference type="GO" id="GO:0046872">
    <property type="term" value="F:metal ion binding"/>
    <property type="evidence" value="ECO:0007669"/>
    <property type="project" value="UniProtKB-KW"/>
</dbReference>
<keyword evidence="7" id="KW-0479">Metal-binding</keyword>
<dbReference type="GO" id="GO:0042128">
    <property type="term" value="P:nitrate assimilation"/>
    <property type="evidence" value="ECO:0007669"/>
    <property type="project" value="UniProtKB-KW"/>
</dbReference>
<keyword evidence="6 17" id="KW-0812">Transmembrane</keyword>
<feature type="transmembrane region" description="Helical" evidence="17">
    <location>
        <begin position="54"/>
        <end position="80"/>
    </location>
</feature>
<evidence type="ECO:0000313" key="20">
    <source>
        <dbReference type="Proteomes" id="UP000199411"/>
    </source>
</evidence>
<dbReference type="NCBIfam" id="TIGR00351">
    <property type="entry name" value="narI"/>
    <property type="match status" value="1"/>
</dbReference>
<keyword evidence="5 16" id="KW-0349">Heme</keyword>
<dbReference type="AlphaFoldDB" id="A0A1G6R803"/>
<sequence length="232" mass="26735">MNYLNYFLFGIYPYIVLAIFVFGSIFRFVYMPLDWKSSSSELLEKNQLRVANNLFHIGILALFLGHLGGLLTPHFIFGLFGLTDKTHQIIEIYAGSVSGIICIVGVFLLIIRRFFNDYIYYTSTTMDFVVLLWILLTVAAGLMSVPYSYLLDKDGQWLVNFANYAQSIVLFKANASSYLNGMPFIYKLHIFMGLTLFLLLPFSRLVHIFSGFSIVFSYPKRAMQIVRRYSTY</sequence>
<dbReference type="InterPro" id="IPR051936">
    <property type="entry name" value="Heme-iron_electron_transfer"/>
</dbReference>
<evidence type="ECO:0000256" key="12">
    <source>
        <dbReference type="ARBA" id="ARBA00023063"/>
    </source>
</evidence>
<dbReference type="GO" id="GO:0009325">
    <property type="term" value="C:nitrate reductase complex"/>
    <property type="evidence" value="ECO:0007669"/>
    <property type="project" value="InterPro"/>
</dbReference>
<dbReference type="Pfam" id="PF02665">
    <property type="entry name" value="Nitrate_red_gam"/>
    <property type="match status" value="1"/>
</dbReference>
<comment type="subunit">
    <text evidence="15">Dimer of heterotrimers each composed of an alpha, a beta and a gamma chain. Alpha and beta are catalytic chains; gamma chains are involved in binding the enzyme complex to the cytoplasmic membrane.</text>
</comment>
<dbReference type="GO" id="GO:0009055">
    <property type="term" value="F:electron transfer activity"/>
    <property type="evidence" value="ECO:0007669"/>
    <property type="project" value="TreeGrafter"/>
</dbReference>
<evidence type="ECO:0000256" key="10">
    <source>
        <dbReference type="ARBA" id="ARBA00023002"/>
    </source>
</evidence>
<dbReference type="GO" id="GO:0005886">
    <property type="term" value="C:plasma membrane"/>
    <property type="evidence" value="ECO:0007669"/>
    <property type="project" value="UniProtKB-SubCell"/>
</dbReference>
<evidence type="ECO:0000256" key="11">
    <source>
        <dbReference type="ARBA" id="ARBA00023004"/>
    </source>
</evidence>
<protein>
    <recommendedName>
        <fullName evidence="2">nitrate reductase (quinone)</fullName>
        <ecNumber evidence="2">1.7.5.1</ecNumber>
    </recommendedName>
</protein>
<feature type="transmembrane region" description="Helical" evidence="17">
    <location>
        <begin position="92"/>
        <end position="111"/>
    </location>
</feature>
<keyword evidence="4" id="KW-1003">Cell membrane</keyword>
<dbReference type="FunFam" id="1.20.950.20:FF:000001">
    <property type="entry name" value="Respiratory nitrate reductase subunit gamma"/>
    <property type="match status" value="1"/>
</dbReference>
<feature type="transmembrane region" description="Helical" evidence="17">
    <location>
        <begin position="190"/>
        <end position="218"/>
    </location>
</feature>
<keyword evidence="9 17" id="KW-1133">Transmembrane helix</keyword>
<evidence type="ECO:0000256" key="14">
    <source>
        <dbReference type="ARBA" id="ARBA00048294"/>
    </source>
</evidence>
<evidence type="ECO:0000256" key="6">
    <source>
        <dbReference type="ARBA" id="ARBA00022692"/>
    </source>
</evidence>
<dbReference type="InterPro" id="IPR023234">
    <property type="entry name" value="NarG-like_domain"/>
</dbReference>
<dbReference type="GO" id="GO:0019645">
    <property type="term" value="P:anaerobic electron transport chain"/>
    <property type="evidence" value="ECO:0007669"/>
    <property type="project" value="TreeGrafter"/>
</dbReference>
<keyword evidence="13 17" id="KW-0472">Membrane</keyword>
<feature type="domain" description="NarG-like" evidence="18">
    <location>
        <begin position="5"/>
        <end position="228"/>
    </location>
</feature>
<evidence type="ECO:0000256" key="5">
    <source>
        <dbReference type="ARBA" id="ARBA00022617"/>
    </source>
</evidence>
<feature type="transmembrane region" description="Helical" evidence="17">
    <location>
        <begin position="118"/>
        <end position="143"/>
    </location>
</feature>
<dbReference type="SUPFAM" id="SSF103501">
    <property type="entry name" value="Respiratory nitrate reductase 1 gamma chain"/>
    <property type="match status" value="1"/>
</dbReference>
<evidence type="ECO:0000256" key="8">
    <source>
        <dbReference type="ARBA" id="ARBA00022982"/>
    </source>
</evidence>
<evidence type="ECO:0000256" key="2">
    <source>
        <dbReference type="ARBA" id="ARBA00012500"/>
    </source>
</evidence>
<gene>
    <name evidence="19" type="ORF">SAMN05660835_01733</name>
</gene>
<feature type="binding site" description="axial binding residue" evidence="16">
    <location>
        <position position="66"/>
    </location>
    <ligand>
        <name>heme b</name>
        <dbReference type="ChEBI" id="CHEBI:60344"/>
        <label>2</label>
    </ligand>
    <ligandPart>
        <name>Fe</name>
        <dbReference type="ChEBI" id="CHEBI:18248"/>
    </ligandPart>
</feature>
<evidence type="ECO:0000256" key="9">
    <source>
        <dbReference type="ARBA" id="ARBA00022989"/>
    </source>
</evidence>
<dbReference type="GO" id="GO:0160182">
    <property type="term" value="F:nitrate reductase (quinone) activity"/>
    <property type="evidence" value="ECO:0007669"/>
    <property type="project" value="UniProtKB-EC"/>
</dbReference>
<evidence type="ECO:0000256" key="7">
    <source>
        <dbReference type="ARBA" id="ARBA00022723"/>
    </source>
</evidence>
<dbReference type="PANTHER" id="PTHR30598:SF3">
    <property type="entry name" value="RESPIRATORY NITRATE REDUCTASE 1 GAMMA CHAIN"/>
    <property type="match status" value="1"/>
</dbReference>
<organism evidence="19 20">
    <name type="scientific">Desulfurella multipotens</name>
    <dbReference type="NCBI Taxonomy" id="79269"/>
    <lineage>
        <taxon>Bacteria</taxon>
        <taxon>Pseudomonadati</taxon>
        <taxon>Campylobacterota</taxon>
        <taxon>Desulfurellia</taxon>
        <taxon>Desulfurellales</taxon>
        <taxon>Desulfurellaceae</taxon>
        <taxon>Desulfurella</taxon>
    </lineage>
</organism>
<evidence type="ECO:0000256" key="16">
    <source>
        <dbReference type="PIRSR" id="PIRSR603816-1"/>
    </source>
</evidence>
<evidence type="ECO:0000256" key="17">
    <source>
        <dbReference type="SAM" id="Phobius"/>
    </source>
</evidence>
<dbReference type="EC" id="1.7.5.1" evidence="2"/>
<feature type="transmembrane region" description="Helical" evidence="17">
    <location>
        <begin position="6"/>
        <end position="33"/>
    </location>
</feature>
<keyword evidence="8" id="KW-0249">Electron transport</keyword>
<keyword evidence="12" id="KW-0534">Nitrate assimilation</keyword>
<evidence type="ECO:0000256" key="4">
    <source>
        <dbReference type="ARBA" id="ARBA00022475"/>
    </source>
</evidence>
<dbReference type="EMBL" id="FMYU01000015">
    <property type="protein sequence ID" value="SDD00167.1"/>
    <property type="molecule type" value="Genomic_DNA"/>
</dbReference>
<feature type="binding site" description="axial binding residue" evidence="16">
    <location>
        <position position="189"/>
    </location>
    <ligand>
        <name>heme b</name>
        <dbReference type="ChEBI" id="CHEBI:60344"/>
        <label>1</label>
    </ligand>
    <ligandPart>
        <name>Fe</name>
        <dbReference type="ChEBI" id="CHEBI:18248"/>
    </ligandPart>
</feature>
<evidence type="ECO:0000256" key="3">
    <source>
        <dbReference type="ARBA" id="ARBA00022448"/>
    </source>
</evidence>
<evidence type="ECO:0000256" key="15">
    <source>
        <dbReference type="ARBA" id="ARBA00063882"/>
    </source>
</evidence>
<keyword evidence="11 16" id="KW-0408">Iron</keyword>
<evidence type="ECO:0000259" key="18">
    <source>
        <dbReference type="Pfam" id="PF02665"/>
    </source>
</evidence>
<feature type="binding site" description="axial binding residue" evidence="16">
    <location>
        <position position="207"/>
    </location>
    <ligand>
        <name>heme b</name>
        <dbReference type="ChEBI" id="CHEBI:60344"/>
        <label>1</label>
    </ligand>
    <ligandPart>
        <name>Fe</name>
        <dbReference type="ChEBI" id="CHEBI:18248"/>
    </ligandPart>
</feature>
<dbReference type="InterPro" id="IPR003816">
    <property type="entry name" value="Nitrate_red_gam"/>
</dbReference>
<name>A0A1G6R803_9BACT</name>
<dbReference type="PANTHER" id="PTHR30598">
    <property type="entry name" value="NITRATE REDUCTASE PRIVATE CHAPERONE, REDOX ENZYME MATURATION PROTEIN REMP FAMILY"/>
    <property type="match status" value="1"/>
</dbReference>
<proteinExistence type="predicted"/>
<keyword evidence="10" id="KW-0560">Oxidoreductase</keyword>
<feature type="binding site" description="axial binding residue" evidence="16">
    <location>
        <position position="56"/>
    </location>
    <ligand>
        <name>heme b</name>
        <dbReference type="ChEBI" id="CHEBI:60344"/>
        <label>1</label>
    </ligand>
    <ligandPart>
        <name>Fe</name>
        <dbReference type="ChEBI" id="CHEBI:18248"/>
    </ligandPart>
</feature>
<accession>A0A1G6R803</accession>
<evidence type="ECO:0000256" key="13">
    <source>
        <dbReference type="ARBA" id="ARBA00023136"/>
    </source>
</evidence>
<dbReference type="OrthoDB" id="9788113at2"/>
<evidence type="ECO:0000256" key="1">
    <source>
        <dbReference type="ARBA" id="ARBA00004651"/>
    </source>
</evidence>
<keyword evidence="3" id="KW-0813">Transport</keyword>
<dbReference type="InterPro" id="IPR036197">
    <property type="entry name" value="NarG-like_sf"/>
</dbReference>
<evidence type="ECO:0000313" key="19">
    <source>
        <dbReference type="EMBL" id="SDD00167.1"/>
    </source>
</evidence>
<comment type="catalytic activity">
    <reaction evidence="14">
        <text>nitrate + a quinol = a quinone + nitrite + H2O</text>
        <dbReference type="Rhea" id="RHEA:56144"/>
        <dbReference type="ChEBI" id="CHEBI:15377"/>
        <dbReference type="ChEBI" id="CHEBI:16301"/>
        <dbReference type="ChEBI" id="CHEBI:17632"/>
        <dbReference type="ChEBI" id="CHEBI:24646"/>
        <dbReference type="ChEBI" id="CHEBI:132124"/>
        <dbReference type="EC" id="1.7.5.1"/>
    </reaction>
</comment>
<dbReference type="GO" id="GO:0020037">
    <property type="term" value="F:heme binding"/>
    <property type="evidence" value="ECO:0007669"/>
    <property type="project" value="TreeGrafter"/>
</dbReference>
<reference evidence="20" key="1">
    <citation type="submission" date="2016-10" db="EMBL/GenBank/DDBJ databases">
        <authorList>
            <person name="Varghese N."/>
            <person name="Submissions S."/>
        </authorList>
    </citation>
    <scope>NUCLEOTIDE SEQUENCE [LARGE SCALE GENOMIC DNA]</scope>
    <source>
        <strain evidence="20">DSM 8415</strain>
    </source>
</reference>
<dbReference type="RefSeq" id="WP_092129654.1">
    <property type="nucleotide sequence ID" value="NZ_FMYU01000015.1"/>
</dbReference>
<comment type="subcellular location">
    <subcellularLocation>
        <location evidence="1">Cell membrane</location>
        <topology evidence="1">Multi-pass membrane protein</topology>
    </subcellularLocation>
</comment>